<feature type="transmembrane region" description="Helical" evidence="6">
    <location>
        <begin position="93"/>
        <end position="112"/>
    </location>
</feature>
<reference evidence="9 10" key="1">
    <citation type="submission" date="2018-08" db="EMBL/GenBank/DDBJ databases">
        <title>A genome reference for cultivated species of the human gut microbiota.</title>
        <authorList>
            <person name="Zou Y."/>
            <person name="Xue W."/>
            <person name="Luo G."/>
        </authorList>
    </citation>
    <scope>NUCLEOTIDE SEQUENCE [LARGE SCALE GENOMIC DNA]</scope>
    <source>
        <strain evidence="8 9">AM18-2AC</strain>
        <strain evidence="7 10">AM22-9LB</strain>
    </source>
</reference>
<evidence type="ECO:0000256" key="5">
    <source>
        <dbReference type="ARBA" id="ARBA00023136"/>
    </source>
</evidence>
<evidence type="ECO:0000256" key="1">
    <source>
        <dbReference type="ARBA" id="ARBA00004651"/>
    </source>
</evidence>
<organism evidence="7 10">
    <name type="scientific">Blautia obeum</name>
    <dbReference type="NCBI Taxonomy" id="40520"/>
    <lineage>
        <taxon>Bacteria</taxon>
        <taxon>Bacillati</taxon>
        <taxon>Bacillota</taxon>
        <taxon>Clostridia</taxon>
        <taxon>Lachnospirales</taxon>
        <taxon>Lachnospiraceae</taxon>
        <taxon>Blautia</taxon>
    </lineage>
</organism>
<feature type="transmembrane region" description="Helical" evidence="6">
    <location>
        <begin position="124"/>
        <end position="146"/>
    </location>
</feature>
<feature type="transmembrane region" description="Helical" evidence="6">
    <location>
        <begin position="403"/>
        <end position="424"/>
    </location>
</feature>
<name>A0A414S7H4_9FIRM</name>
<evidence type="ECO:0000313" key="9">
    <source>
        <dbReference type="Proteomes" id="UP000284024"/>
    </source>
</evidence>
<dbReference type="Proteomes" id="UP000284024">
    <property type="component" value="Unassembled WGS sequence"/>
</dbReference>
<evidence type="ECO:0008006" key="11">
    <source>
        <dbReference type="Google" id="ProtNLM"/>
    </source>
</evidence>
<evidence type="ECO:0000256" key="6">
    <source>
        <dbReference type="SAM" id="Phobius"/>
    </source>
</evidence>
<feature type="transmembrane region" description="Helical" evidence="6">
    <location>
        <begin position="311"/>
        <end position="332"/>
    </location>
</feature>
<evidence type="ECO:0000256" key="3">
    <source>
        <dbReference type="ARBA" id="ARBA00022692"/>
    </source>
</evidence>
<dbReference type="AlphaFoldDB" id="A0A414S7H4"/>
<feature type="transmembrane region" description="Helical" evidence="6">
    <location>
        <begin position="185"/>
        <end position="205"/>
    </location>
</feature>
<evidence type="ECO:0000256" key="2">
    <source>
        <dbReference type="ARBA" id="ARBA00022475"/>
    </source>
</evidence>
<dbReference type="PANTHER" id="PTHR30250">
    <property type="entry name" value="PST FAMILY PREDICTED COLANIC ACID TRANSPORTER"/>
    <property type="match status" value="1"/>
</dbReference>
<dbReference type="GO" id="GO:0005886">
    <property type="term" value="C:plasma membrane"/>
    <property type="evidence" value="ECO:0007669"/>
    <property type="project" value="UniProtKB-SubCell"/>
</dbReference>
<evidence type="ECO:0000313" key="7">
    <source>
        <dbReference type="EMBL" id="RHG13811.1"/>
    </source>
</evidence>
<feature type="transmembrane region" description="Helical" evidence="6">
    <location>
        <begin position="378"/>
        <end position="397"/>
    </location>
</feature>
<dbReference type="PANTHER" id="PTHR30250:SF11">
    <property type="entry name" value="O-ANTIGEN TRANSPORTER-RELATED"/>
    <property type="match status" value="1"/>
</dbReference>
<protein>
    <recommendedName>
        <fullName evidence="11">Polysaccharide biosynthesis protein</fullName>
    </recommendedName>
</protein>
<comment type="subcellular location">
    <subcellularLocation>
        <location evidence="1">Cell membrane</location>
        <topology evidence="1">Multi-pass membrane protein</topology>
    </subcellularLocation>
</comment>
<comment type="caution">
    <text evidence="7">The sequence shown here is derived from an EMBL/GenBank/DDBJ whole genome shotgun (WGS) entry which is preliminary data.</text>
</comment>
<sequence length="508" mass="57973">MKIDVKKNAKRNIIFGLANKIVLLFFPFFIKAFINTYLGSEYLGLNSLFTSILSVLSLTELGISSALVYHMYKPIAEDDTKKICALLNFYRKTYLVIGIVTSFLGLLLMPLLPSLIKGECPVDINIYIIYLIQLLANCISYFMFGYKQSLLVAYQREDINSIINLLTQSGLQIAQIIILVTIKNYYFYVICIPIFTMLNNLWIWWFTKKMFPAIKCSGKLDALYLKSIKKLVIGSFIQKACGVTRNSLDSVCISAFVGLTITGMYNNYFTIFNGVTVVLAIFITSLTGGIGNHVALKSKAENYEELKKIDFLYLQISGWCTCCLLCLSQPFMKLWMGTDMLLSPLSVLFMCIYFYMLKVGDVRSIYYSTTGMWWEMRYRSIVETVANLILNIVLGYLFGINGIILATVISLFLFNFLWGASIVFKNYFGLGKLKSYFLYHLKYFVITIVICSVTWMITLNIELTSDYANLVVKGIVCLIIPTLLYFLVYGRTNICKNAIQMIKGTRRF</sequence>
<feature type="transmembrane region" description="Helical" evidence="6">
    <location>
        <begin position="436"/>
        <end position="458"/>
    </location>
</feature>
<evidence type="ECO:0000313" key="10">
    <source>
        <dbReference type="Proteomes" id="UP000284220"/>
    </source>
</evidence>
<feature type="transmembrane region" description="Helical" evidence="6">
    <location>
        <begin position="338"/>
        <end position="357"/>
    </location>
</feature>
<dbReference type="Proteomes" id="UP000284220">
    <property type="component" value="Unassembled WGS sequence"/>
</dbReference>
<gene>
    <name evidence="8" type="ORF">DW222_17335</name>
    <name evidence="7" type="ORF">DW272_16340</name>
</gene>
<proteinExistence type="predicted"/>
<dbReference type="EMBL" id="QRJH01000015">
    <property type="protein sequence ID" value="RHH14761.1"/>
    <property type="molecule type" value="Genomic_DNA"/>
</dbReference>
<evidence type="ECO:0000313" key="8">
    <source>
        <dbReference type="EMBL" id="RHH14761.1"/>
    </source>
</evidence>
<feature type="transmembrane region" description="Helical" evidence="6">
    <location>
        <begin position="271"/>
        <end position="290"/>
    </location>
</feature>
<feature type="transmembrane region" description="Helical" evidence="6">
    <location>
        <begin position="50"/>
        <end position="72"/>
    </location>
</feature>
<dbReference type="RefSeq" id="WP_117628658.1">
    <property type="nucleotide sequence ID" value="NZ_JBCJBW010000020.1"/>
</dbReference>
<dbReference type="EMBL" id="QRHZ01000015">
    <property type="protein sequence ID" value="RHG13811.1"/>
    <property type="molecule type" value="Genomic_DNA"/>
</dbReference>
<keyword evidence="3 6" id="KW-0812">Transmembrane</keyword>
<dbReference type="InterPro" id="IPR050833">
    <property type="entry name" value="Poly_Biosynth_Transport"/>
</dbReference>
<keyword evidence="4 6" id="KW-1133">Transmembrane helix</keyword>
<keyword evidence="5 6" id="KW-0472">Membrane</keyword>
<feature type="transmembrane region" description="Helical" evidence="6">
    <location>
        <begin position="470"/>
        <end position="488"/>
    </location>
</feature>
<evidence type="ECO:0000256" key="4">
    <source>
        <dbReference type="ARBA" id="ARBA00022989"/>
    </source>
</evidence>
<feature type="transmembrane region" description="Helical" evidence="6">
    <location>
        <begin position="12"/>
        <end position="30"/>
    </location>
</feature>
<accession>A0A414S7H4</accession>
<keyword evidence="2" id="KW-1003">Cell membrane</keyword>